<accession>A0A0G4ICF7</accession>
<evidence type="ECO:0000313" key="2">
    <source>
        <dbReference type="EMBL" id="CEM54748.1"/>
    </source>
</evidence>
<organism evidence="2">
    <name type="scientific">Chromera velia CCMP2878</name>
    <dbReference type="NCBI Taxonomy" id="1169474"/>
    <lineage>
        <taxon>Eukaryota</taxon>
        <taxon>Sar</taxon>
        <taxon>Alveolata</taxon>
        <taxon>Colpodellida</taxon>
        <taxon>Chromeraceae</taxon>
        <taxon>Chromera</taxon>
    </lineage>
</organism>
<proteinExistence type="predicted"/>
<feature type="compositionally biased region" description="Basic and acidic residues" evidence="1">
    <location>
        <begin position="14"/>
        <end position="26"/>
    </location>
</feature>
<dbReference type="PhylomeDB" id="A0A0G4ICF7"/>
<dbReference type="VEuPathDB" id="CryptoDB:Cvel_13013"/>
<name>A0A0G4ICF7_9ALVE</name>
<sequence length="499" mass="53007">MGGSGGGLARHRSTRSDESETGEVRRLTVAGPVAELTANTADTPENAISFPELPSTVPLVTSVTGDWEGATADPEFEECGGSTSMGGVWHKFRVPDPDVPLIISVNTCTGTSVAAHDTRETALGFPDIPRTFEGEQLVTSVTGDWEGAMADPEFEECGGNSSIGGVWYKFRVPDSDVPLAVSVMACSDNSHSLAFVGILSRDRCSADPSTCKCEAVALGCRGIAIRRKGRGSEIFILVVPLIRIVPEANFNLTVTVRQTAPHDTLGGALSLPAVPQTFEREQLLTSVKGDWEGATADPEFEECGGRASLEGVGCASIGRTGCAPIGGVWYKFRVPDSDVPLLVTVNTCTDVSVRKWVHRRLGTQIGVVSGQTCASDPSTCKCIAQTFSAVWVSALLMAFLLAPQGPCSGVSFVFDKGDRDLFVLTRPSALWLLAPAEEFLSFNLTVTVVARAPHDTIETALDFPGIPRNFEGEQLVTSVTGDWEGATADPEFEECRGSR</sequence>
<gene>
    <name evidence="2" type="ORF">Cvel_13013</name>
</gene>
<protein>
    <submittedName>
        <fullName evidence="2">Uncharacterized protein</fullName>
    </submittedName>
</protein>
<evidence type="ECO:0000256" key="1">
    <source>
        <dbReference type="SAM" id="MobiDB-lite"/>
    </source>
</evidence>
<dbReference type="EMBL" id="CDMZ01005813">
    <property type="protein sequence ID" value="CEM54748.1"/>
    <property type="molecule type" value="Genomic_DNA"/>
</dbReference>
<feature type="region of interest" description="Disordered" evidence="1">
    <location>
        <begin position="1"/>
        <end position="32"/>
    </location>
</feature>
<dbReference type="AlphaFoldDB" id="A0A0G4ICF7"/>
<reference evidence="2" key="1">
    <citation type="submission" date="2014-11" db="EMBL/GenBank/DDBJ databases">
        <authorList>
            <person name="Otto D Thomas"/>
            <person name="Naeem Raeece"/>
        </authorList>
    </citation>
    <scope>NUCLEOTIDE SEQUENCE</scope>
</reference>